<dbReference type="InterPro" id="IPR009057">
    <property type="entry name" value="Homeodomain-like_sf"/>
</dbReference>
<dbReference type="OrthoDB" id="9816296at2"/>
<evidence type="ECO:0000313" key="7">
    <source>
        <dbReference type="EMBL" id="BAL87091.1"/>
    </source>
</evidence>
<evidence type="ECO:0000256" key="1">
    <source>
        <dbReference type="ARBA" id="ARBA00022491"/>
    </source>
</evidence>
<dbReference type="AlphaFoldDB" id="I0H254"/>
<dbReference type="SUPFAM" id="SSF46689">
    <property type="entry name" value="Homeodomain-like"/>
    <property type="match status" value="1"/>
</dbReference>
<dbReference type="InterPro" id="IPR036271">
    <property type="entry name" value="Tet_transcr_reg_TetR-rel_C_sf"/>
</dbReference>
<dbReference type="Proteomes" id="UP000007882">
    <property type="component" value="Chromosome"/>
</dbReference>
<dbReference type="EMBL" id="AP012319">
    <property type="protein sequence ID" value="BAL87091.1"/>
    <property type="molecule type" value="Genomic_DNA"/>
</dbReference>
<reference evidence="7 8" key="1">
    <citation type="submission" date="2012-02" db="EMBL/GenBank/DDBJ databases">
        <title>Complete genome sequence of Actinoplanes missouriensis 431 (= NBRC 102363).</title>
        <authorList>
            <person name="Ohnishi Y."/>
            <person name="Ishikawa J."/>
            <person name="Sekine M."/>
            <person name="Hosoyama A."/>
            <person name="Harada T."/>
            <person name="Narita H."/>
            <person name="Hata T."/>
            <person name="Konno Y."/>
            <person name="Tutikane K."/>
            <person name="Fujita N."/>
            <person name="Horinouchi S."/>
            <person name="Hayakawa M."/>
        </authorList>
    </citation>
    <scope>NUCLEOTIDE SEQUENCE [LARGE SCALE GENOMIC DNA]</scope>
    <source>
        <strain evidence="8">ATCC 14538 / DSM 43046 / CBS 188.64 / JCM 3121 / NBRC 102363 / NCIMB 12654 / NRRL B-3342 / UNCC 431</strain>
    </source>
</reference>
<dbReference type="KEGG" id="ams:AMIS_18710"/>
<dbReference type="GO" id="GO:0003677">
    <property type="term" value="F:DNA binding"/>
    <property type="evidence" value="ECO:0007669"/>
    <property type="project" value="UniProtKB-UniRule"/>
</dbReference>
<dbReference type="PATRIC" id="fig|512565.3.peg.1882"/>
<dbReference type="InterPro" id="IPR039538">
    <property type="entry name" value="BetI_C"/>
</dbReference>
<keyword evidence="8" id="KW-1185">Reference proteome</keyword>
<keyword evidence="1" id="KW-0678">Repressor</keyword>
<name>I0H254_ACTM4</name>
<keyword evidence="4" id="KW-0804">Transcription</keyword>
<keyword evidence="3 5" id="KW-0238">DNA-binding</keyword>
<evidence type="ECO:0000259" key="6">
    <source>
        <dbReference type="PROSITE" id="PS50977"/>
    </source>
</evidence>
<keyword evidence="2" id="KW-0805">Transcription regulation</keyword>
<dbReference type="HOGENOM" id="CLU_069356_15_10_11"/>
<feature type="DNA-binding region" description="H-T-H motif" evidence="5">
    <location>
        <begin position="31"/>
        <end position="50"/>
    </location>
</feature>
<dbReference type="SUPFAM" id="SSF48498">
    <property type="entry name" value="Tetracyclin repressor-like, C-terminal domain"/>
    <property type="match status" value="1"/>
</dbReference>
<accession>I0H254</accession>
<feature type="domain" description="HTH tetR-type" evidence="6">
    <location>
        <begin position="8"/>
        <end position="68"/>
    </location>
</feature>
<protein>
    <submittedName>
        <fullName evidence="7">Putative TetR-family transcriptional regulator</fullName>
    </submittedName>
</protein>
<dbReference type="PROSITE" id="PS50977">
    <property type="entry name" value="HTH_TETR_2"/>
    <property type="match status" value="1"/>
</dbReference>
<evidence type="ECO:0000256" key="5">
    <source>
        <dbReference type="PROSITE-ProRule" id="PRU00335"/>
    </source>
</evidence>
<dbReference type="eggNOG" id="COG1309">
    <property type="taxonomic scope" value="Bacteria"/>
</dbReference>
<evidence type="ECO:0000256" key="2">
    <source>
        <dbReference type="ARBA" id="ARBA00023015"/>
    </source>
</evidence>
<evidence type="ECO:0000256" key="4">
    <source>
        <dbReference type="ARBA" id="ARBA00023163"/>
    </source>
</evidence>
<dbReference type="Gene3D" id="1.10.357.10">
    <property type="entry name" value="Tetracycline Repressor, domain 2"/>
    <property type="match status" value="1"/>
</dbReference>
<dbReference type="STRING" id="512565.AMIS_18710"/>
<gene>
    <name evidence="7" type="ordered locus">AMIS_18710</name>
</gene>
<dbReference type="Pfam" id="PF13977">
    <property type="entry name" value="TetR_C_6"/>
    <property type="match status" value="1"/>
</dbReference>
<evidence type="ECO:0000256" key="3">
    <source>
        <dbReference type="ARBA" id="ARBA00023125"/>
    </source>
</evidence>
<evidence type="ECO:0000313" key="8">
    <source>
        <dbReference type="Proteomes" id="UP000007882"/>
    </source>
</evidence>
<dbReference type="RefSeq" id="WP_014441986.1">
    <property type="nucleotide sequence ID" value="NC_017093.1"/>
</dbReference>
<organism evidence="7 8">
    <name type="scientific">Actinoplanes missouriensis (strain ATCC 14538 / DSM 43046 / CBS 188.64 / JCM 3121 / NBRC 102363 / NCIMB 12654 / NRRL B-3342 / UNCC 431)</name>
    <dbReference type="NCBI Taxonomy" id="512565"/>
    <lineage>
        <taxon>Bacteria</taxon>
        <taxon>Bacillati</taxon>
        <taxon>Actinomycetota</taxon>
        <taxon>Actinomycetes</taxon>
        <taxon>Micromonosporales</taxon>
        <taxon>Micromonosporaceae</taxon>
        <taxon>Actinoplanes</taxon>
    </lineage>
</organism>
<proteinExistence type="predicted"/>
<dbReference type="InterPro" id="IPR001647">
    <property type="entry name" value="HTH_TetR"/>
</dbReference>
<sequence length="204" mass="22514">MPKIVDHDKRRSEIVEAYLTVVARDGLPAATSRAVAAELHVGTGALWHYFDGFDAVAAGAYQRISDLTTERIVAATASLRGLDAFLAMLREILPLEKRTVDEAYVVVGFWGRLAANKRIGETQADVVDEWRAMLRRHLEEAIEDRTMVPETPVDEVINVVLTIAVAQQVHAVTDSELAEPSHQLKMVEFCLLPWRCVPGAGIEG</sequence>